<proteinExistence type="predicted"/>
<feature type="transmembrane region" description="Helical" evidence="1">
    <location>
        <begin position="31"/>
        <end position="50"/>
    </location>
</feature>
<evidence type="ECO:0000313" key="3">
    <source>
        <dbReference type="Proteomes" id="UP000093514"/>
    </source>
</evidence>
<reference evidence="2 3" key="2">
    <citation type="submission" date="2016-08" db="EMBL/GenBank/DDBJ databases">
        <title>Orenia metallireducens sp. nov. strain Z6, a Novel Metal-reducing Firmicute from the Deep Subsurface.</title>
        <authorList>
            <person name="Maxim B.I."/>
            <person name="Kenneth K."/>
            <person name="Flynn T.M."/>
            <person name="Oloughlin E.J."/>
            <person name="Locke R.A."/>
            <person name="Weber J.R."/>
            <person name="Egan S.M."/>
            <person name="Mackie R.I."/>
            <person name="Cann I.K."/>
        </authorList>
    </citation>
    <scope>NUCLEOTIDE SEQUENCE [LARGE SCALE GENOMIC DNA]</scope>
    <source>
        <strain evidence="2 3">Z6</strain>
    </source>
</reference>
<organism evidence="2 3">
    <name type="scientific">Orenia metallireducens</name>
    <dbReference type="NCBI Taxonomy" id="1413210"/>
    <lineage>
        <taxon>Bacteria</taxon>
        <taxon>Bacillati</taxon>
        <taxon>Bacillota</taxon>
        <taxon>Clostridia</taxon>
        <taxon>Halanaerobiales</taxon>
        <taxon>Halobacteroidaceae</taxon>
        <taxon>Orenia</taxon>
    </lineage>
</organism>
<keyword evidence="1" id="KW-0472">Membrane</keyword>
<sequence length="75" mass="8846">MIYGITLVLLIIIYLEINKMVEEGEKRELKVYLIIMTIAVLYSYGTILEWKLPRPGSIIRKIYEPISNNIFIQEK</sequence>
<evidence type="ECO:0000313" key="2">
    <source>
        <dbReference type="EMBL" id="OCL27166.1"/>
    </source>
</evidence>
<dbReference type="OrthoDB" id="2112909at2"/>
<name>A0A1C0AA61_9FIRM</name>
<keyword evidence="1" id="KW-0812">Transmembrane</keyword>
<protein>
    <submittedName>
        <fullName evidence="2">Uncharacterized protein</fullName>
    </submittedName>
</protein>
<dbReference type="Proteomes" id="UP000093514">
    <property type="component" value="Unassembled WGS sequence"/>
</dbReference>
<gene>
    <name evidence="2" type="ORF">U472_06730</name>
</gene>
<dbReference type="AlphaFoldDB" id="A0A1C0AA61"/>
<comment type="caution">
    <text evidence="2">The sequence shown here is derived from an EMBL/GenBank/DDBJ whole genome shotgun (WGS) entry which is preliminary data.</text>
</comment>
<dbReference type="RefSeq" id="WP_068716777.1">
    <property type="nucleotide sequence ID" value="NZ_LWDV01000008.1"/>
</dbReference>
<dbReference type="EMBL" id="LWDV01000008">
    <property type="protein sequence ID" value="OCL27166.1"/>
    <property type="molecule type" value="Genomic_DNA"/>
</dbReference>
<accession>A0A1C0AA61</accession>
<reference evidence="3" key="1">
    <citation type="submission" date="2016-07" db="EMBL/GenBank/DDBJ databases">
        <authorList>
            <person name="Florea S."/>
            <person name="Webb J.S."/>
            <person name="Jaromczyk J."/>
            <person name="Schardl C.L."/>
        </authorList>
    </citation>
    <scope>NUCLEOTIDE SEQUENCE [LARGE SCALE GENOMIC DNA]</scope>
    <source>
        <strain evidence="3">Z6</strain>
    </source>
</reference>
<evidence type="ECO:0000256" key="1">
    <source>
        <dbReference type="SAM" id="Phobius"/>
    </source>
</evidence>
<keyword evidence="1" id="KW-1133">Transmembrane helix</keyword>
<keyword evidence="3" id="KW-1185">Reference proteome</keyword>